<dbReference type="InterPro" id="IPR002125">
    <property type="entry name" value="CMP_dCMP_dom"/>
</dbReference>
<dbReference type="OrthoDB" id="9802676at2"/>
<evidence type="ECO:0000256" key="4">
    <source>
        <dbReference type="ARBA" id="ARBA00022723"/>
    </source>
</evidence>
<dbReference type="HAMAP" id="MF_00972">
    <property type="entry name" value="tRNA_aden_deaminase"/>
    <property type="match status" value="1"/>
</dbReference>
<evidence type="ECO:0000256" key="5">
    <source>
        <dbReference type="ARBA" id="ARBA00022801"/>
    </source>
</evidence>
<feature type="binding site" evidence="8">
    <location>
        <position position="95"/>
    </location>
    <ligand>
        <name>Zn(2+)</name>
        <dbReference type="ChEBI" id="CHEBI:29105"/>
        <note>catalytic</note>
    </ligand>
</feature>
<dbReference type="InterPro" id="IPR016192">
    <property type="entry name" value="APOBEC/CMP_deaminase_Zn-bd"/>
</dbReference>
<dbReference type="EC" id="3.5.4.33" evidence="8"/>
<dbReference type="KEGG" id="tsy:THSYN_23085"/>
<protein>
    <recommendedName>
        <fullName evidence="8">tRNA-specific adenosine deaminase</fullName>
        <ecNumber evidence="8">3.5.4.33</ecNumber>
    </recommendedName>
</protein>
<dbReference type="Proteomes" id="UP000232638">
    <property type="component" value="Chromosome"/>
</dbReference>
<comment type="function">
    <text evidence="8">Catalyzes the deamination of adenosine to inosine at the wobble position 34 of tRNA(Arg2).</text>
</comment>
<proteinExistence type="inferred from homology"/>
<gene>
    <name evidence="8" type="primary">tadA</name>
    <name evidence="10" type="ORF">THSYN_23085</name>
</gene>
<reference evidence="10 11" key="1">
    <citation type="submission" date="2017-03" db="EMBL/GenBank/DDBJ databases">
        <title>Complete genome sequence of Candidatus 'Thiodictyon syntrophicum' sp. nov. strain Cad16T, a photolithoautotroph purple sulfur bacterium isolated from an alpine meromictic lake.</title>
        <authorList>
            <person name="Luedin S.M."/>
            <person name="Pothier J.F."/>
            <person name="Danza F."/>
            <person name="Storelli N."/>
            <person name="Wittwer M."/>
            <person name="Tonolla M."/>
        </authorList>
    </citation>
    <scope>NUCLEOTIDE SEQUENCE [LARGE SCALE GENOMIC DNA]</scope>
    <source>
        <strain evidence="10 11">Cad16T</strain>
    </source>
</reference>
<dbReference type="PROSITE" id="PS00903">
    <property type="entry name" value="CYT_DCMP_DEAMINASES_1"/>
    <property type="match status" value="1"/>
</dbReference>
<dbReference type="FunFam" id="3.40.140.10:FF:000005">
    <property type="entry name" value="tRNA-specific adenosine deaminase"/>
    <property type="match status" value="1"/>
</dbReference>
<comment type="catalytic activity">
    <reaction evidence="7 8">
        <text>adenosine(34) in tRNA + H2O + H(+) = inosine(34) in tRNA + NH4(+)</text>
        <dbReference type="Rhea" id="RHEA:43168"/>
        <dbReference type="Rhea" id="RHEA-COMP:10373"/>
        <dbReference type="Rhea" id="RHEA-COMP:10374"/>
        <dbReference type="ChEBI" id="CHEBI:15377"/>
        <dbReference type="ChEBI" id="CHEBI:15378"/>
        <dbReference type="ChEBI" id="CHEBI:28938"/>
        <dbReference type="ChEBI" id="CHEBI:74411"/>
        <dbReference type="ChEBI" id="CHEBI:82852"/>
        <dbReference type="EC" id="3.5.4.33"/>
    </reaction>
</comment>
<dbReference type="SUPFAM" id="SSF53927">
    <property type="entry name" value="Cytidine deaminase-like"/>
    <property type="match status" value="1"/>
</dbReference>
<feature type="binding site" evidence="8">
    <location>
        <position position="62"/>
    </location>
    <ligand>
        <name>Zn(2+)</name>
        <dbReference type="ChEBI" id="CHEBI:29105"/>
        <note>catalytic</note>
    </ligand>
</feature>
<name>A0A2K8UH44_9GAMM</name>
<evidence type="ECO:0000256" key="8">
    <source>
        <dbReference type="HAMAP-Rule" id="MF_00972"/>
    </source>
</evidence>
<dbReference type="NCBIfam" id="NF008113">
    <property type="entry name" value="PRK10860.1"/>
    <property type="match status" value="1"/>
</dbReference>
<accession>A0A2K8UH44</accession>
<dbReference type="InterPro" id="IPR016193">
    <property type="entry name" value="Cytidine_deaminase-like"/>
</dbReference>
<dbReference type="Gene3D" id="3.40.140.10">
    <property type="entry name" value="Cytidine Deaminase, domain 2"/>
    <property type="match status" value="1"/>
</dbReference>
<dbReference type="PROSITE" id="PS51747">
    <property type="entry name" value="CYT_DCMP_DEAMINASES_2"/>
    <property type="match status" value="1"/>
</dbReference>
<dbReference type="Pfam" id="PF00383">
    <property type="entry name" value="dCMP_cyt_deam_1"/>
    <property type="match status" value="1"/>
</dbReference>
<feature type="domain" description="CMP/dCMP-type deaminase" evidence="9">
    <location>
        <begin position="11"/>
        <end position="133"/>
    </location>
</feature>
<evidence type="ECO:0000256" key="2">
    <source>
        <dbReference type="ARBA" id="ARBA00011738"/>
    </source>
</evidence>
<dbReference type="PANTHER" id="PTHR11079">
    <property type="entry name" value="CYTOSINE DEAMINASE FAMILY MEMBER"/>
    <property type="match status" value="1"/>
</dbReference>
<evidence type="ECO:0000256" key="6">
    <source>
        <dbReference type="ARBA" id="ARBA00022833"/>
    </source>
</evidence>
<evidence type="ECO:0000259" key="9">
    <source>
        <dbReference type="PROSITE" id="PS51747"/>
    </source>
</evidence>
<comment type="subunit">
    <text evidence="2 8">Homodimer.</text>
</comment>
<evidence type="ECO:0000313" key="10">
    <source>
        <dbReference type="EMBL" id="AUB84904.1"/>
    </source>
</evidence>
<comment type="similarity">
    <text evidence="1">Belongs to the cytidine and deoxycytidylate deaminase family. ADAT2 subfamily.</text>
</comment>
<evidence type="ECO:0000256" key="7">
    <source>
        <dbReference type="ARBA" id="ARBA00048045"/>
    </source>
</evidence>
<keyword evidence="6 8" id="KW-0862">Zinc</keyword>
<dbReference type="AlphaFoldDB" id="A0A2K8UH44"/>
<dbReference type="GO" id="GO:0002100">
    <property type="term" value="P:tRNA wobble adenosine to inosine editing"/>
    <property type="evidence" value="ECO:0007669"/>
    <property type="project" value="UniProtKB-UniRule"/>
</dbReference>
<keyword evidence="3 8" id="KW-0819">tRNA processing</keyword>
<keyword evidence="5 8" id="KW-0378">Hydrolase</keyword>
<evidence type="ECO:0000313" key="11">
    <source>
        <dbReference type="Proteomes" id="UP000232638"/>
    </source>
</evidence>
<feature type="active site" description="Proton donor" evidence="8">
    <location>
        <position position="64"/>
    </location>
</feature>
<dbReference type="CDD" id="cd01285">
    <property type="entry name" value="nucleoside_deaminase"/>
    <property type="match status" value="1"/>
</dbReference>
<feature type="binding site" evidence="8">
    <location>
        <position position="92"/>
    </location>
    <ligand>
        <name>Zn(2+)</name>
        <dbReference type="ChEBI" id="CHEBI:29105"/>
        <note>catalytic</note>
    </ligand>
</feature>
<dbReference type="RefSeq" id="WP_100922558.1">
    <property type="nucleotide sequence ID" value="NZ_CP020370.1"/>
</dbReference>
<keyword evidence="4 8" id="KW-0479">Metal-binding</keyword>
<keyword evidence="11" id="KW-1185">Reference proteome</keyword>
<sequence length="166" mass="17280">MLEAASSIPSGEDIHWMQEALALAGRAAGQGEVPVGAVLVLAGAPIGEGWNCPIGAADPTAHAEVQALRDAARRSGNYRLPGSTLYVTLEPCVMCAGAIIHARVERVVYGAPDPKAGACGSVFDLLPADGRFNHRTRCSGGVLADACGETLRAFFRARRQDAGGRR</sequence>
<comment type="cofactor">
    <cofactor evidence="8">
        <name>Zn(2+)</name>
        <dbReference type="ChEBI" id="CHEBI:29105"/>
    </cofactor>
    <text evidence="8">Binds 1 zinc ion per subunit.</text>
</comment>
<organism evidence="10 11">
    <name type="scientific">Candidatus Thiodictyon syntrophicum</name>
    <dbReference type="NCBI Taxonomy" id="1166950"/>
    <lineage>
        <taxon>Bacteria</taxon>
        <taxon>Pseudomonadati</taxon>
        <taxon>Pseudomonadota</taxon>
        <taxon>Gammaproteobacteria</taxon>
        <taxon>Chromatiales</taxon>
        <taxon>Chromatiaceae</taxon>
        <taxon>Thiodictyon</taxon>
    </lineage>
</organism>
<dbReference type="PANTHER" id="PTHR11079:SF202">
    <property type="entry name" value="TRNA-SPECIFIC ADENOSINE DEAMINASE"/>
    <property type="match status" value="1"/>
</dbReference>
<dbReference type="GO" id="GO:0052717">
    <property type="term" value="F:tRNA-specific adenosine-34 deaminase activity"/>
    <property type="evidence" value="ECO:0007669"/>
    <property type="project" value="UniProtKB-UniRule"/>
</dbReference>
<evidence type="ECO:0000256" key="1">
    <source>
        <dbReference type="ARBA" id="ARBA00010669"/>
    </source>
</evidence>
<evidence type="ECO:0000256" key="3">
    <source>
        <dbReference type="ARBA" id="ARBA00022694"/>
    </source>
</evidence>
<dbReference type="InterPro" id="IPR028883">
    <property type="entry name" value="tRNA_aden_deaminase"/>
</dbReference>
<dbReference type="GO" id="GO:0008270">
    <property type="term" value="F:zinc ion binding"/>
    <property type="evidence" value="ECO:0007669"/>
    <property type="project" value="UniProtKB-UniRule"/>
</dbReference>
<dbReference type="EMBL" id="CP020370">
    <property type="protein sequence ID" value="AUB84904.1"/>
    <property type="molecule type" value="Genomic_DNA"/>
</dbReference>